<sequence length="192" mass="21174">MVMVSMDGPFLDPFHLTNPCCCCCGTVPIANGVRTVAITSMIIAAIYGMMGIWFAFNALIPADTNNLFIKEGLKAGAEISTYNNHNLIEILLICAITSLISGIMRFLSSLFLLRSIEKETKAPAKVWVVIHYCLIIIVTAIVLGASQKNDTLFKSYSIKAFLIFAGVDFFCLLYFLWVIIVYVKEAVDMPGL</sequence>
<keyword evidence="1" id="KW-0472">Membrane</keyword>
<reference evidence="2 3" key="1">
    <citation type="submission" date="2015-12" db="EMBL/GenBank/DDBJ databases">
        <title>The genome of Folsomia candida.</title>
        <authorList>
            <person name="Faddeeva A."/>
            <person name="Derks M.F."/>
            <person name="Anvar Y."/>
            <person name="Smit S."/>
            <person name="Van Straalen N."/>
            <person name="Roelofs D."/>
        </authorList>
    </citation>
    <scope>NUCLEOTIDE SEQUENCE [LARGE SCALE GENOMIC DNA]</scope>
    <source>
        <strain evidence="2 3">VU population</strain>
        <tissue evidence="2">Whole body</tissue>
    </source>
</reference>
<evidence type="ECO:0000256" key="1">
    <source>
        <dbReference type="SAM" id="Phobius"/>
    </source>
</evidence>
<name>A0A226EHH7_FOLCA</name>
<evidence type="ECO:0000313" key="2">
    <source>
        <dbReference type="EMBL" id="OXA56770.1"/>
    </source>
</evidence>
<comment type="caution">
    <text evidence="2">The sequence shown here is derived from an EMBL/GenBank/DDBJ whole genome shotgun (WGS) entry which is preliminary data.</text>
</comment>
<gene>
    <name evidence="2" type="ORF">Fcan01_08339</name>
</gene>
<feature type="transmembrane region" description="Helical" evidence="1">
    <location>
        <begin position="90"/>
        <end position="113"/>
    </location>
</feature>
<keyword evidence="1" id="KW-1133">Transmembrane helix</keyword>
<keyword evidence="3" id="KW-1185">Reference proteome</keyword>
<feature type="transmembrane region" description="Helical" evidence="1">
    <location>
        <begin position="158"/>
        <end position="183"/>
    </location>
</feature>
<protein>
    <submittedName>
        <fullName evidence="2">Uncharacterized protein</fullName>
    </submittedName>
</protein>
<dbReference type="EMBL" id="LNIX01000003">
    <property type="protein sequence ID" value="OXA56770.1"/>
    <property type="molecule type" value="Genomic_DNA"/>
</dbReference>
<feature type="transmembrane region" description="Helical" evidence="1">
    <location>
        <begin position="36"/>
        <end position="56"/>
    </location>
</feature>
<proteinExistence type="predicted"/>
<dbReference type="AlphaFoldDB" id="A0A226EHH7"/>
<feature type="transmembrane region" description="Helical" evidence="1">
    <location>
        <begin position="125"/>
        <end position="146"/>
    </location>
</feature>
<dbReference type="OrthoDB" id="10570457at2759"/>
<organism evidence="2 3">
    <name type="scientific">Folsomia candida</name>
    <name type="common">Springtail</name>
    <dbReference type="NCBI Taxonomy" id="158441"/>
    <lineage>
        <taxon>Eukaryota</taxon>
        <taxon>Metazoa</taxon>
        <taxon>Ecdysozoa</taxon>
        <taxon>Arthropoda</taxon>
        <taxon>Hexapoda</taxon>
        <taxon>Collembola</taxon>
        <taxon>Entomobryomorpha</taxon>
        <taxon>Isotomoidea</taxon>
        <taxon>Isotomidae</taxon>
        <taxon>Proisotominae</taxon>
        <taxon>Folsomia</taxon>
    </lineage>
</organism>
<accession>A0A226EHH7</accession>
<keyword evidence="1" id="KW-0812">Transmembrane</keyword>
<dbReference type="Proteomes" id="UP000198287">
    <property type="component" value="Unassembled WGS sequence"/>
</dbReference>
<evidence type="ECO:0000313" key="3">
    <source>
        <dbReference type="Proteomes" id="UP000198287"/>
    </source>
</evidence>